<evidence type="ECO:0000313" key="5">
    <source>
        <dbReference type="Proteomes" id="UP001302696"/>
    </source>
</evidence>
<feature type="transmembrane region" description="Helical" evidence="2">
    <location>
        <begin position="90"/>
        <end position="108"/>
    </location>
</feature>
<organism evidence="4 5">
    <name type="scientific">Pediococcus inopinatus</name>
    <dbReference type="NCBI Taxonomy" id="114090"/>
    <lineage>
        <taxon>Bacteria</taxon>
        <taxon>Bacillati</taxon>
        <taxon>Bacillota</taxon>
        <taxon>Bacilli</taxon>
        <taxon>Lactobacillales</taxon>
        <taxon>Lactobacillaceae</taxon>
        <taxon>Pediococcus</taxon>
    </lineage>
</organism>
<dbReference type="InterPro" id="IPR010982">
    <property type="entry name" value="Lambda_DNA-bd_dom_sf"/>
</dbReference>
<evidence type="ECO:0000256" key="1">
    <source>
        <dbReference type="ARBA" id="ARBA00023125"/>
    </source>
</evidence>
<keyword evidence="2" id="KW-0472">Membrane</keyword>
<dbReference type="Gene3D" id="1.10.260.40">
    <property type="entry name" value="lambda repressor-like DNA-binding domains"/>
    <property type="match status" value="1"/>
</dbReference>
<sequence length="109" mass="12861">MIMELQAEIIKNRKRLKLTQAELAKRIDVSEEKINQWEQGGQPPTIENLIDLSNLFEISLDQLVRGKDQLEFEELAARPPMSVWDFLARYWWLLFAVGGFLFWAFSRFS</sequence>
<feature type="domain" description="HTH cro/C1-type" evidence="3">
    <location>
        <begin position="9"/>
        <end position="63"/>
    </location>
</feature>
<reference evidence="5" key="1">
    <citation type="submission" date="2024-06" db="EMBL/GenBank/DDBJ databases">
        <authorList>
            <person name="Chang H.C."/>
            <person name="Mun S.Y."/>
        </authorList>
    </citation>
    <scope>NUCLEOTIDE SEQUENCE [LARGE SCALE GENOMIC DNA]</scope>
    <source>
        <strain evidence="5">KT1</strain>
    </source>
</reference>
<dbReference type="CDD" id="cd00093">
    <property type="entry name" value="HTH_XRE"/>
    <property type="match status" value="1"/>
</dbReference>
<dbReference type="RefSeq" id="WP_082623240.1">
    <property type="nucleotide sequence ID" value="NZ_CP104778.1"/>
</dbReference>
<keyword evidence="2" id="KW-1133">Transmembrane helix</keyword>
<evidence type="ECO:0000313" key="4">
    <source>
        <dbReference type="EMBL" id="WPC21540.1"/>
    </source>
</evidence>
<dbReference type="PANTHER" id="PTHR46558:SF4">
    <property type="entry name" value="DNA-BIDING PHAGE PROTEIN"/>
    <property type="match status" value="1"/>
</dbReference>
<accession>A0ABZ0Q5T3</accession>
<protein>
    <submittedName>
        <fullName evidence="4">Helix-turn-helix domain-containing protein</fullName>
    </submittedName>
</protein>
<dbReference type="PANTHER" id="PTHR46558">
    <property type="entry name" value="TRACRIPTIONAL REGULATORY PROTEIN-RELATED-RELATED"/>
    <property type="match status" value="1"/>
</dbReference>
<gene>
    <name evidence="4" type="ORF">N6G96_09805</name>
</gene>
<dbReference type="EMBL" id="CP104778">
    <property type="protein sequence ID" value="WPC21540.1"/>
    <property type="molecule type" value="Genomic_DNA"/>
</dbReference>
<dbReference type="SUPFAM" id="SSF47413">
    <property type="entry name" value="lambda repressor-like DNA-binding domains"/>
    <property type="match status" value="1"/>
</dbReference>
<dbReference type="InterPro" id="IPR001387">
    <property type="entry name" value="Cro/C1-type_HTH"/>
</dbReference>
<name>A0ABZ0Q5T3_9LACO</name>
<keyword evidence="2" id="KW-0812">Transmembrane</keyword>
<keyword evidence="1" id="KW-0238">DNA-binding</keyword>
<dbReference type="SMART" id="SM00530">
    <property type="entry name" value="HTH_XRE"/>
    <property type="match status" value="1"/>
</dbReference>
<evidence type="ECO:0000256" key="2">
    <source>
        <dbReference type="SAM" id="Phobius"/>
    </source>
</evidence>
<dbReference type="PROSITE" id="PS50943">
    <property type="entry name" value="HTH_CROC1"/>
    <property type="match status" value="1"/>
</dbReference>
<dbReference type="Proteomes" id="UP001302696">
    <property type="component" value="Chromosome"/>
</dbReference>
<evidence type="ECO:0000259" key="3">
    <source>
        <dbReference type="PROSITE" id="PS50943"/>
    </source>
</evidence>
<proteinExistence type="predicted"/>
<dbReference type="Pfam" id="PF01381">
    <property type="entry name" value="HTH_3"/>
    <property type="match status" value="1"/>
</dbReference>
<keyword evidence="5" id="KW-1185">Reference proteome</keyword>